<feature type="transmembrane region" description="Helical" evidence="1">
    <location>
        <begin position="60"/>
        <end position="78"/>
    </location>
</feature>
<dbReference type="STRING" id="1195236.CTER_3301"/>
<keyword evidence="1" id="KW-0472">Membrane</keyword>
<reference evidence="2 3" key="1">
    <citation type="journal article" date="2013" name="Genome Announc.">
        <title>Draft Genome Sequence of the Cellulolytic, Mesophilic, Anaerobic Bacterium Clostridium termitidis Strain CT1112 (DSM 5398).</title>
        <authorList>
            <person name="Lal S."/>
            <person name="Ramachandran U."/>
            <person name="Zhang X."/>
            <person name="Munir R."/>
            <person name="Sparling R."/>
            <person name="Levin D.B."/>
        </authorList>
    </citation>
    <scope>NUCLEOTIDE SEQUENCE [LARGE SCALE GENOMIC DNA]</scope>
    <source>
        <strain evidence="2 3">CT1112</strain>
    </source>
</reference>
<dbReference type="Gene3D" id="1.20.1280.290">
    <property type="match status" value="1"/>
</dbReference>
<gene>
    <name evidence="2" type="ORF">CTER_3301</name>
</gene>
<dbReference type="PATRIC" id="fig|1195236.3.peg.3525"/>
<protein>
    <recommendedName>
        <fullName evidence="4">PQ loop repeat protein</fullName>
    </recommendedName>
</protein>
<evidence type="ECO:0000256" key="1">
    <source>
        <dbReference type="SAM" id="Phobius"/>
    </source>
</evidence>
<evidence type="ECO:0000313" key="2">
    <source>
        <dbReference type="EMBL" id="EMS70919.1"/>
    </source>
</evidence>
<keyword evidence="1" id="KW-1133">Transmembrane helix</keyword>
<name>S0FP71_RUMCE</name>
<feature type="transmembrane region" description="Helical" evidence="1">
    <location>
        <begin position="36"/>
        <end position="54"/>
    </location>
</feature>
<proteinExistence type="predicted"/>
<sequence length="90" mass="10370">MSIFEALMLLSFGAAWPTQIFKSYTSKSTKGKSVLFLYIVIFGYLSGIVHKILYSRDIVMVLYIINLLMVSADIVLYYRNRALEKKAETY</sequence>
<dbReference type="Proteomes" id="UP000014155">
    <property type="component" value="Unassembled WGS sequence"/>
</dbReference>
<dbReference type="eggNOG" id="ENOG5032Y8D">
    <property type="taxonomic scope" value="Bacteria"/>
</dbReference>
<comment type="caution">
    <text evidence="2">The sequence shown here is derived from an EMBL/GenBank/DDBJ whole genome shotgun (WGS) entry which is preliminary data.</text>
</comment>
<evidence type="ECO:0000313" key="3">
    <source>
        <dbReference type="Proteomes" id="UP000014155"/>
    </source>
</evidence>
<dbReference type="AlphaFoldDB" id="S0FP71"/>
<keyword evidence="1" id="KW-0812">Transmembrane</keyword>
<keyword evidence="3" id="KW-1185">Reference proteome</keyword>
<dbReference type="EMBL" id="AORV01000045">
    <property type="protein sequence ID" value="EMS70919.1"/>
    <property type="molecule type" value="Genomic_DNA"/>
</dbReference>
<organism evidence="2 3">
    <name type="scientific">Ruminiclostridium cellobioparum subsp. termitidis CT1112</name>
    <dbReference type="NCBI Taxonomy" id="1195236"/>
    <lineage>
        <taxon>Bacteria</taxon>
        <taxon>Bacillati</taxon>
        <taxon>Bacillota</taxon>
        <taxon>Clostridia</taxon>
        <taxon>Eubacteriales</taxon>
        <taxon>Oscillospiraceae</taxon>
        <taxon>Ruminiclostridium</taxon>
    </lineage>
</organism>
<evidence type="ECO:0008006" key="4">
    <source>
        <dbReference type="Google" id="ProtNLM"/>
    </source>
</evidence>
<accession>S0FP71</accession>
<dbReference type="RefSeq" id="WP_004627406.1">
    <property type="nucleotide sequence ID" value="NZ_AORV01000045.1"/>
</dbReference>